<keyword evidence="6" id="KW-1185">Reference proteome</keyword>
<dbReference type="EMBL" id="JAGMWN010000007">
    <property type="protein sequence ID" value="MBP5858345.1"/>
    <property type="molecule type" value="Genomic_DNA"/>
</dbReference>
<gene>
    <name evidence="5" type="ORF">KAJ83_15090</name>
</gene>
<dbReference type="SMART" id="SM00345">
    <property type="entry name" value="HTH_GNTR"/>
    <property type="match status" value="1"/>
</dbReference>
<dbReference type="InterPro" id="IPR000524">
    <property type="entry name" value="Tscrpt_reg_HTH_GntR"/>
</dbReference>
<dbReference type="AlphaFoldDB" id="A0A8J7V3H1"/>
<dbReference type="Proteomes" id="UP000672602">
    <property type="component" value="Unassembled WGS sequence"/>
</dbReference>
<evidence type="ECO:0000259" key="4">
    <source>
        <dbReference type="PROSITE" id="PS50949"/>
    </source>
</evidence>
<dbReference type="GO" id="GO:0003700">
    <property type="term" value="F:DNA-binding transcription factor activity"/>
    <property type="evidence" value="ECO:0007669"/>
    <property type="project" value="InterPro"/>
</dbReference>
<dbReference type="Gene3D" id="1.20.120.530">
    <property type="entry name" value="GntR ligand-binding domain-like"/>
    <property type="match status" value="1"/>
</dbReference>
<accession>A0A8J7V3H1</accession>
<evidence type="ECO:0000313" key="5">
    <source>
        <dbReference type="EMBL" id="MBP5858345.1"/>
    </source>
</evidence>
<dbReference type="Pfam" id="PF07729">
    <property type="entry name" value="FCD"/>
    <property type="match status" value="1"/>
</dbReference>
<keyword evidence="2" id="KW-0238">DNA-binding</keyword>
<dbReference type="InterPro" id="IPR008920">
    <property type="entry name" value="TF_FadR/GntR_C"/>
</dbReference>
<dbReference type="InterPro" id="IPR036388">
    <property type="entry name" value="WH-like_DNA-bd_sf"/>
</dbReference>
<dbReference type="PANTHER" id="PTHR43537:SF5">
    <property type="entry name" value="UXU OPERON TRANSCRIPTIONAL REGULATOR"/>
    <property type="match status" value="1"/>
</dbReference>
<keyword evidence="3" id="KW-0804">Transcription</keyword>
<name>A0A8J7V3H1_9PROT</name>
<dbReference type="PANTHER" id="PTHR43537">
    <property type="entry name" value="TRANSCRIPTIONAL REGULATOR, GNTR FAMILY"/>
    <property type="match status" value="1"/>
</dbReference>
<dbReference type="InterPro" id="IPR011711">
    <property type="entry name" value="GntR_C"/>
</dbReference>
<proteinExistence type="predicted"/>
<evidence type="ECO:0000256" key="2">
    <source>
        <dbReference type="ARBA" id="ARBA00023125"/>
    </source>
</evidence>
<dbReference type="GO" id="GO:0003677">
    <property type="term" value="F:DNA binding"/>
    <property type="evidence" value="ECO:0007669"/>
    <property type="project" value="UniProtKB-KW"/>
</dbReference>
<dbReference type="PROSITE" id="PS50949">
    <property type="entry name" value="HTH_GNTR"/>
    <property type="match status" value="1"/>
</dbReference>
<feature type="domain" description="HTH gntR-type" evidence="4">
    <location>
        <begin position="7"/>
        <end position="75"/>
    </location>
</feature>
<dbReference type="InterPro" id="IPR036390">
    <property type="entry name" value="WH_DNA-bd_sf"/>
</dbReference>
<organism evidence="5 6">
    <name type="scientific">Marivibrio halodurans</name>
    <dbReference type="NCBI Taxonomy" id="2039722"/>
    <lineage>
        <taxon>Bacteria</taxon>
        <taxon>Pseudomonadati</taxon>
        <taxon>Pseudomonadota</taxon>
        <taxon>Alphaproteobacteria</taxon>
        <taxon>Rhodospirillales</taxon>
        <taxon>Rhodospirillaceae</taxon>
        <taxon>Marivibrio</taxon>
    </lineage>
</organism>
<dbReference type="Gene3D" id="1.10.10.10">
    <property type="entry name" value="Winged helix-like DNA-binding domain superfamily/Winged helix DNA-binding domain"/>
    <property type="match status" value="1"/>
</dbReference>
<dbReference type="SMART" id="SM00895">
    <property type="entry name" value="FCD"/>
    <property type="match status" value="1"/>
</dbReference>
<dbReference type="SUPFAM" id="SSF46785">
    <property type="entry name" value="Winged helix' DNA-binding domain"/>
    <property type="match status" value="1"/>
</dbReference>
<dbReference type="PRINTS" id="PR00035">
    <property type="entry name" value="HTHGNTR"/>
</dbReference>
<evidence type="ECO:0000256" key="1">
    <source>
        <dbReference type="ARBA" id="ARBA00023015"/>
    </source>
</evidence>
<reference evidence="5" key="1">
    <citation type="submission" date="2021-04" db="EMBL/GenBank/DDBJ databases">
        <authorList>
            <person name="Zhang D.-C."/>
        </authorList>
    </citation>
    <scope>NUCLEOTIDE SEQUENCE</scope>
    <source>
        <strain evidence="5">CGMCC 1.15697</strain>
    </source>
</reference>
<sequence>MNKIVLGRAAAGIYEGLLGKLHGGEWPAGTQLPTERALAEECGVARNTLRQALDRLTAEGLLERRVGQGTFVREATAPGIAGLGRLATGRHMREASPADLMEVRLIIEPQVAALAATRANAEEIARLSEALRNSLSARGLAEFEYWDAKLHLAVFEAARNGVLIDYCLAINAVRDEPAWYQLKKRSVTAETRARYDTQHSDLVAAIRDHDGERARAAMRAHLITVRGNLLGED</sequence>
<protein>
    <submittedName>
        <fullName evidence="5">FadR family transcriptional regulator</fullName>
    </submittedName>
</protein>
<dbReference type="Pfam" id="PF00392">
    <property type="entry name" value="GntR"/>
    <property type="match status" value="1"/>
</dbReference>
<comment type="caution">
    <text evidence="5">The sequence shown here is derived from an EMBL/GenBank/DDBJ whole genome shotgun (WGS) entry which is preliminary data.</text>
</comment>
<dbReference type="CDD" id="cd07377">
    <property type="entry name" value="WHTH_GntR"/>
    <property type="match status" value="1"/>
</dbReference>
<dbReference type="SUPFAM" id="SSF48008">
    <property type="entry name" value="GntR ligand-binding domain-like"/>
    <property type="match status" value="1"/>
</dbReference>
<keyword evidence="1" id="KW-0805">Transcription regulation</keyword>
<dbReference type="RefSeq" id="WP_210682928.1">
    <property type="nucleotide sequence ID" value="NZ_JAGMWN010000007.1"/>
</dbReference>
<evidence type="ECO:0000313" key="6">
    <source>
        <dbReference type="Proteomes" id="UP000672602"/>
    </source>
</evidence>
<evidence type="ECO:0000256" key="3">
    <source>
        <dbReference type="ARBA" id="ARBA00023163"/>
    </source>
</evidence>